<evidence type="ECO:0000256" key="1">
    <source>
        <dbReference type="ARBA" id="ARBA00022490"/>
    </source>
</evidence>
<keyword evidence="4 5" id="KW-0143">Chaperone</keyword>
<organism evidence="8">
    <name type="scientific">Desulfobacca acetoxidans</name>
    <dbReference type="NCBI Taxonomy" id="60893"/>
    <lineage>
        <taxon>Bacteria</taxon>
        <taxon>Pseudomonadati</taxon>
        <taxon>Thermodesulfobacteriota</taxon>
        <taxon>Desulfobaccia</taxon>
        <taxon>Desulfobaccales</taxon>
        <taxon>Desulfobaccaceae</taxon>
        <taxon>Desulfobacca</taxon>
    </lineage>
</organism>
<dbReference type="InterPro" id="IPR056792">
    <property type="entry name" value="PRC_RimM"/>
</dbReference>
<comment type="subcellular location">
    <subcellularLocation>
        <location evidence="5">Cytoplasm</location>
    </subcellularLocation>
</comment>
<keyword evidence="2 5" id="KW-0690">Ribosome biogenesis</keyword>
<protein>
    <recommendedName>
        <fullName evidence="5">Ribosome maturation factor RimM</fullName>
    </recommendedName>
</protein>
<evidence type="ECO:0000256" key="2">
    <source>
        <dbReference type="ARBA" id="ARBA00022517"/>
    </source>
</evidence>
<feature type="domain" description="RimM N-terminal" evidence="6">
    <location>
        <begin position="44"/>
        <end position="115"/>
    </location>
</feature>
<evidence type="ECO:0000259" key="7">
    <source>
        <dbReference type="Pfam" id="PF24986"/>
    </source>
</evidence>
<dbReference type="Gene3D" id="2.40.30.60">
    <property type="entry name" value="RimM"/>
    <property type="match status" value="1"/>
</dbReference>
<gene>
    <name evidence="5 8" type="primary">rimM</name>
    <name evidence="8" type="ORF">ENV62_04975</name>
</gene>
<keyword evidence="3 5" id="KW-0698">rRNA processing</keyword>
<dbReference type="InterPro" id="IPR011033">
    <property type="entry name" value="PRC_barrel-like_sf"/>
</dbReference>
<comment type="subunit">
    <text evidence="5">Binds ribosomal protein uS19.</text>
</comment>
<evidence type="ECO:0000313" key="8">
    <source>
        <dbReference type="EMBL" id="HGB14571.1"/>
    </source>
</evidence>
<dbReference type="InterPro" id="IPR002676">
    <property type="entry name" value="RimM_N"/>
</dbReference>
<dbReference type="InterPro" id="IPR011961">
    <property type="entry name" value="RimM"/>
</dbReference>
<dbReference type="HAMAP" id="MF_00014">
    <property type="entry name" value="Ribosome_mat_RimM"/>
    <property type="match status" value="1"/>
</dbReference>
<dbReference type="GO" id="GO:0006364">
    <property type="term" value="P:rRNA processing"/>
    <property type="evidence" value="ECO:0007669"/>
    <property type="project" value="UniProtKB-UniRule"/>
</dbReference>
<accession>A0A7C3WJ37</accession>
<dbReference type="GO" id="GO:0005840">
    <property type="term" value="C:ribosome"/>
    <property type="evidence" value="ECO:0007669"/>
    <property type="project" value="InterPro"/>
</dbReference>
<dbReference type="GO" id="GO:0042274">
    <property type="term" value="P:ribosomal small subunit biogenesis"/>
    <property type="evidence" value="ECO:0007669"/>
    <property type="project" value="UniProtKB-UniRule"/>
</dbReference>
<evidence type="ECO:0000256" key="4">
    <source>
        <dbReference type="ARBA" id="ARBA00023186"/>
    </source>
</evidence>
<dbReference type="InterPro" id="IPR036976">
    <property type="entry name" value="RimM_N_sf"/>
</dbReference>
<dbReference type="PANTHER" id="PTHR33692">
    <property type="entry name" value="RIBOSOME MATURATION FACTOR RIMM"/>
    <property type="match status" value="1"/>
</dbReference>
<dbReference type="SUPFAM" id="SSF50346">
    <property type="entry name" value="PRC-barrel domain"/>
    <property type="match status" value="1"/>
</dbReference>
<keyword evidence="1 5" id="KW-0963">Cytoplasm</keyword>
<dbReference type="PANTHER" id="PTHR33692:SF1">
    <property type="entry name" value="RIBOSOME MATURATION FACTOR RIMM"/>
    <property type="match status" value="1"/>
</dbReference>
<dbReference type="GO" id="GO:0043022">
    <property type="term" value="F:ribosome binding"/>
    <property type="evidence" value="ECO:0007669"/>
    <property type="project" value="InterPro"/>
</dbReference>
<dbReference type="Gene3D" id="2.30.30.240">
    <property type="entry name" value="PRC-barrel domain"/>
    <property type="match status" value="1"/>
</dbReference>
<proteinExistence type="inferred from homology"/>
<name>A0A7C3WJ37_9BACT</name>
<sequence length="205" mass="22557">MASRAGQPGPCAPYSARPPLRFANGRFWRSLSKEKKSGSRWICLGKVSGVHGIKGTLKISAAVAPEIFLSVGEVEIGGARYEVESATRKKRQVLLRLKGVDSRNQAELLIGEEVRGDRGRFPPLPEGEYYWFQLLGLPVKHAVEETYLGELTDIIPTPAHDVYVVRKDGREVLLPAVEEVIVEVNLEEGVIKVLPPAGLLETYAD</sequence>
<comment type="similarity">
    <text evidence="5">Belongs to the RimM family.</text>
</comment>
<feature type="domain" description="Ribosome maturation factor RimM PRC barrel" evidence="7">
    <location>
        <begin position="131"/>
        <end position="199"/>
    </location>
</feature>
<evidence type="ECO:0000256" key="5">
    <source>
        <dbReference type="HAMAP-Rule" id="MF_00014"/>
    </source>
</evidence>
<dbReference type="EMBL" id="DTHB01000042">
    <property type="protein sequence ID" value="HGB14571.1"/>
    <property type="molecule type" value="Genomic_DNA"/>
</dbReference>
<dbReference type="NCBIfam" id="TIGR02273">
    <property type="entry name" value="16S_RimM"/>
    <property type="match status" value="1"/>
</dbReference>
<evidence type="ECO:0000256" key="3">
    <source>
        <dbReference type="ARBA" id="ARBA00022552"/>
    </source>
</evidence>
<comment type="function">
    <text evidence="5">An accessory protein needed during the final step in the assembly of 30S ribosomal subunit, possibly for assembly of the head region. Essential for efficient processing of 16S rRNA. May be needed both before and after RbfA during the maturation of 16S rRNA. It has affinity for free ribosomal 30S subunits but not for 70S ribosomes.</text>
</comment>
<dbReference type="SUPFAM" id="SSF50447">
    <property type="entry name" value="Translation proteins"/>
    <property type="match status" value="1"/>
</dbReference>
<comment type="domain">
    <text evidence="5">The PRC barrel domain binds ribosomal protein uS19.</text>
</comment>
<dbReference type="Pfam" id="PF01782">
    <property type="entry name" value="RimM"/>
    <property type="match status" value="1"/>
</dbReference>
<dbReference type="AlphaFoldDB" id="A0A7C3WJ37"/>
<evidence type="ECO:0000259" key="6">
    <source>
        <dbReference type="Pfam" id="PF01782"/>
    </source>
</evidence>
<dbReference type="Pfam" id="PF24986">
    <property type="entry name" value="PRC_RimM"/>
    <property type="match status" value="1"/>
</dbReference>
<dbReference type="GO" id="GO:0005737">
    <property type="term" value="C:cytoplasm"/>
    <property type="evidence" value="ECO:0007669"/>
    <property type="project" value="UniProtKB-SubCell"/>
</dbReference>
<comment type="caution">
    <text evidence="8">The sequence shown here is derived from an EMBL/GenBank/DDBJ whole genome shotgun (WGS) entry which is preliminary data.</text>
</comment>
<reference evidence="8" key="1">
    <citation type="journal article" date="2020" name="mSystems">
        <title>Genome- and Community-Level Interaction Insights into Carbon Utilization and Element Cycling Functions of Hydrothermarchaeota in Hydrothermal Sediment.</title>
        <authorList>
            <person name="Zhou Z."/>
            <person name="Liu Y."/>
            <person name="Xu W."/>
            <person name="Pan J."/>
            <person name="Luo Z.H."/>
            <person name="Li M."/>
        </authorList>
    </citation>
    <scope>NUCLEOTIDE SEQUENCE [LARGE SCALE GENOMIC DNA]</scope>
    <source>
        <strain evidence="8">SpSt-776</strain>
    </source>
</reference>
<dbReference type="InterPro" id="IPR009000">
    <property type="entry name" value="Transl_B-barrel_sf"/>
</dbReference>